<organism evidence="2 3">
    <name type="scientific">Folsomia candida</name>
    <name type="common">Springtail</name>
    <dbReference type="NCBI Taxonomy" id="158441"/>
    <lineage>
        <taxon>Eukaryota</taxon>
        <taxon>Metazoa</taxon>
        <taxon>Ecdysozoa</taxon>
        <taxon>Arthropoda</taxon>
        <taxon>Hexapoda</taxon>
        <taxon>Collembola</taxon>
        <taxon>Entomobryomorpha</taxon>
        <taxon>Isotomoidea</taxon>
        <taxon>Isotomidae</taxon>
        <taxon>Proisotominae</taxon>
        <taxon>Folsomia</taxon>
    </lineage>
</organism>
<feature type="transmembrane region" description="Helical" evidence="1">
    <location>
        <begin position="143"/>
        <end position="166"/>
    </location>
</feature>
<dbReference type="EMBL" id="LNIX01000016">
    <property type="protein sequence ID" value="OXA45995.1"/>
    <property type="molecule type" value="Genomic_DNA"/>
</dbReference>
<comment type="caution">
    <text evidence="2">The sequence shown here is derived from an EMBL/GenBank/DDBJ whole genome shotgun (WGS) entry which is preliminary data.</text>
</comment>
<evidence type="ECO:0000256" key="1">
    <source>
        <dbReference type="SAM" id="Phobius"/>
    </source>
</evidence>
<proteinExistence type="predicted"/>
<feature type="transmembrane region" description="Helical" evidence="1">
    <location>
        <begin position="198"/>
        <end position="224"/>
    </location>
</feature>
<evidence type="ECO:0008006" key="4">
    <source>
        <dbReference type="Google" id="ProtNLM"/>
    </source>
</evidence>
<gene>
    <name evidence="2" type="ORF">Fcan01_19243</name>
</gene>
<reference evidence="2 3" key="1">
    <citation type="submission" date="2015-12" db="EMBL/GenBank/DDBJ databases">
        <title>The genome of Folsomia candida.</title>
        <authorList>
            <person name="Faddeeva A."/>
            <person name="Derks M.F."/>
            <person name="Anvar Y."/>
            <person name="Smit S."/>
            <person name="Van Straalen N."/>
            <person name="Roelofs D."/>
        </authorList>
    </citation>
    <scope>NUCLEOTIDE SEQUENCE [LARGE SCALE GENOMIC DNA]</scope>
    <source>
        <strain evidence="2 3">VU population</strain>
        <tissue evidence="2">Whole body</tissue>
    </source>
</reference>
<feature type="transmembrane region" description="Helical" evidence="1">
    <location>
        <begin position="473"/>
        <end position="493"/>
    </location>
</feature>
<evidence type="ECO:0000313" key="2">
    <source>
        <dbReference type="EMBL" id="OXA45995.1"/>
    </source>
</evidence>
<protein>
    <recommendedName>
        <fullName evidence="4">Ionotropic glutamate receptor C-terminal domain-containing protein</fullName>
    </recommendedName>
</protein>
<evidence type="ECO:0000313" key="3">
    <source>
        <dbReference type="Proteomes" id="UP000198287"/>
    </source>
</evidence>
<dbReference type="AlphaFoldDB" id="A0A226DKD3"/>
<keyword evidence="3" id="KW-1185">Reference proteome</keyword>
<name>A0A226DKD3_FOLCA</name>
<keyword evidence="1" id="KW-1133">Transmembrane helix</keyword>
<dbReference type="Proteomes" id="UP000198287">
    <property type="component" value="Unassembled WGS sequence"/>
</dbReference>
<sequence length="521" mass="58521">MCVRGYALYSSLQDYTCSSTDDHRTLVDYAKLKGPPECWHLFFGNAKLQVPTKDLPHPTMNPFNLWSFSSVHVYMAVIAVKAGTNATICINKFGPRLFVELQIENDLRNDIESEFTQSFGFKFLSCYSEKYFSFDFYLAPFKLTLWLGLSITLAITCAIFQAYMFVKTGEVSFTVSLSFISLLLDDFTSVPESIANGLFYRLIFTVWGPVAVLIINCYGGLLVSELNAPLESVRPQTVEDLICKSRHLLDSRVVQNISSLAKELNFESYSAYWGNLDCSTPGFCLTPSSKIDYASNDAAAEFFQSAKESFLNDKSFPSLTKENVLEWLFINPAHNTLPTGYSPQQQNYTQTKLEALVEKDIINCKEKRAYFSVVETVSAEMDFLHISCYPSKKFYVGSASWRPRRFGWEFQKVAGSTTSSGVSVVHRNLQTLVSSGIYFRLRTANFKDLSYGRKPVANDTTPSVSKTAIDGRIMTVFMICGALTLCALVALVIEGYNEFSEILNTRKDVTANEGNVLEFPN</sequence>
<accession>A0A226DKD3</accession>
<keyword evidence="1" id="KW-0812">Transmembrane</keyword>
<keyword evidence="1" id="KW-0472">Membrane</keyword>